<protein>
    <submittedName>
        <fullName evidence="3">BTB domain-containing protein</fullName>
    </submittedName>
</protein>
<proteinExistence type="predicted"/>
<dbReference type="SMART" id="SM00225">
    <property type="entry name" value="BTB"/>
    <property type="match status" value="2"/>
</dbReference>
<evidence type="ECO:0000313" key="3">
    <source>
        <dbReference type="WBParaSite" id="Pan_g12286.t1"/>
    </source>
</evidence>
<name>A0A7E4USF9_PANRE</name>
<evidence type="ECO:0000259" key="1">
    <source>
        <dbReference type="PROSITE" id="PS50097"/>
    </source>
</evidence>
<dbReference type="CDD" id="cd18186">
    <property type="entry name" value="BTB_POZ_ZBTB_KLHL-like"/>
    <property type="match status" value="2"/>
</dbReference>
<dbReference type="Proteomes" id="UP000492821">
    <property type="component" value="Unassembled WGS sequence"/>
</dbReference>
<dbReference type="Gene3D" id="2.60.210.10">
    <property type="entry name" value="Apoptosis, Tumor Necrosis Factor Receptor Associated Protein 2, Chain A"/>
    <property type="match status" value="1"/>
</dbReference>
<dbReference type="PROSITE" id="PS50097">
    <property type="entry name" value="BTB"/>
    <property type="match status" value="2"/>
</dbReference>
<dbReference type="AlphaFoldDB" id="A0A7E4USF9"/>
<dbReference type="InterPro" id="IPR000210">
    <property type="entry name" value="BTB/POZ_dom"/>
</dbReference>
<accession>A0A7E4USF9</accession>
<feature type="domain" description="BTB" evidence="1">
    <location>
        <begin position="435"/>
        <end position="502"/>
    </location>
</feature>
<evidence type="ECO:0000313" key="2">
    <source>
        <dbReference type="Proteomes" id="UP000492821"/>
    </source>
</evidence>
<dbReference type="CDD" id="cd00121">
    <property type="entry name" value="MATH"/>
    <property type="match status" value="1"/>
</dbReference>
<dbReference type="SUPFAM" id="SSF54695">
    <property type="entry name" value="POZ domain"/>
    <property type="match status" value="2"/>
</dbReference>
<dbReference type="InterPro" id="IPR011333">
    <property type="entry name" value="SKP1/BTB/POZ_sf"/>
</dbReference>
<reference evidence="2" key="1">
    <citation type="journal article" date="2013" name="Genetics">
        <title>The draft genome and transcriptome of Panagrellus redivivus are shaped by the harsh demands of a free-living lifestyle.</title>
        <authorList>
            <person name="Srinivasan J."/>
            <person name="Dillman A.R."/>
            <person name="Macchietto M.G."/>
            <person name="Heikkinen L."/>
            <person name="Lakso M."/>
            <person name="Fracchia K.M."/>
            <person name="Antoshechkin I."/>
            <person name="Mortazavi A."/>
            <person name="Wong G."/>
            <person name="Sternberg P.W."/>
        </authorList>
    </citation>
    <scope>NUCLEOTIDE SEQUENCE [LARGE SCALE GENOMIC DNA]</scope>
    <source>
        <strain evidence="2">MT8872</strain>
    </source>
</reference>
<organism evidence="2 3">
    <name type="scientific">Panagrellus redivivus</name>
    <name type="common">Microworm</name>
    <dbReference type="NCBI Taxonomy" id="6233"/>
    <lineage>
        <taxon>Eukaryota</taxon>
        <taxon>Metazoa</taxon>
        <taxon>Ecdysozoa</taxon>
        <taxon>Nematoda</taxon>
        <taxon>Chromadorea</taxon>
        <taxon>Rhabditida</taxon>
        <taxon>Tylenchina</taxon>
        <taxon>Panagrolaimomorpha</taxon>
        <taxon>Panagrolaimoidea</taxon>
        <taxon>Panagrolaimidae</taxon>
        <taxon>Panagrellus</taxon>
    </lineage>
</organism>
<dbReference type="CDD" id="cd14733">
    <property type="entry name" value="BACK"/>
    <property type="match status" value="1"/>
</dbReference>
<keyword evidence="2" id="KW-1185">Reference proteome</keyword>
<dbReference type="InterPro" id="IPR002083">
    <property type="entry name" value="MATH/TRAF_dom"/>
</dbReference>
<dbReference type="InterPro" id="IPR008974">
    <property type="entry name" value="TRAF-like"/>
</dbReference>
<dbReference type="SUPFAM" id="SSF49599">
    <property type="entry name" value="TRAF domain-like"/>
    <property type="match status" value="2"/>
</dbReference>
<dbReference type="WBParaSite" id="Pan_g12286.t1">
    <property type="protein sequence ID" value="Pan_g12286.t1"/>
    <property type="gene ID" value="Pan_g12286"/>
</dbReference>
<dbReference type="Gene3D" id="3.30.710.10">
    <property type="entry name" value="Potassium Channel Kv1.1, Chain A"/>
    <property type="match status" value="2"/>
</dbReference>
<feature type="domain" description="BTB" evidence="1">
    <location>
        <begin position="143"/>
        <end position="210"/>
    </location>
</feature>
<reference evidence="3" key="2">
    <citation type="submission" date="2020-10" db="UniProtKB">
        <authorList>
            <consortium name="WormBaseParasite"/>
        </authorList>
    </citation>
    <scope>IDENTIFICATION</scope>
</reference>
<sequence>MKESFKDVVFFTLTESDFKRKIGDAICTEDREIPYKNKPDWYVECYPSGNNKSAAGHVSILIAAPGVKCTCCVAVDGTSFKKETKAEYKKSPFGFEKFASHSSLNPFFVNGKLTISCTVDFMFSVSYMPAVPRVFQSCNHMEPDFKLVVGSNEIDVHKGFLSLISSVFYKMFTENTPEARTGRKVITEFDFDTVNAAIDYCYGRDMIDPTSLEVVGILHFATKYDIKSVIAELESIPPFSNLSLKTFCATAHYAFDSNNKPTMLECAKYLNRHLYQITTRNDFNELPPEMKNLAKDVTCLTITEEALKKNVGVRIDWPTRAIPYTADITWKVGVYPAGSEASFADHVSLAVFVHNPSRYTVRCCFELDGTSYHKAIETFQHSCWVNLDNFASHQALRPYLINGRFKLTCTFLIRTTVNYMPKVPRLFQGCKHMPTDFKLVVGSNEVDVHKSYLALISPVFHAMFSHDTTENQLEKSVITDLDFDVVDAGIDYIYGRGICSSNITMKTVVGILRFADKYDIKGVTYQLEPLCVISVETFSAIVHYAYDCSKESLLADCINFLKTHSNRINRIHKLVDLPPKTLLYLLQSAFELKTHCEVYQFAKKNGIISIIDVIEQPLITKMTLDNFCFAVTYAWECSRDKLKNACAAFLNGNRTDTMSLEEFHTLPTEAIREVLELANELRKI</sequence>
<dbReference type="PANTHER" id="PTHR24413">
    <property type="entry name" value="SPECKLE-TYPE POZ PROTEIN"/>
    <property type="match status" value="1"/>
</dbReference>
<dbReference type="Pfam" id="PF00651">
    <property type="entry name" value="BTB"/>
    <property type="match status" value="2"/>
</dbReference>
<dbReference type="GO" id="GO:0030163">
    <property type="term" value="P:protein catabolic process"/>
    <property type="evidence" value="ECO:0007669"/>
    <property type="project" value="UniProtKB-ARBA"/>
</dbReference>